<feature type="region of interest" description="Disordered" evidence="1">
    <location>
        <begin position="199"/>
        <end position="228"/>
    </location>
</feature>
<dbReference type="OrthoDB" id="5478125at2"/>
<proteinExistence type="predicted"/>
<dbReference type="AlphaFoldDB" id="A0A2Z4FHU4"/>
<dbReference type="PROSITE" id="PS50076">
    <property type="entry name" value="DNAJ_2"/>
    <property type="match status" value="1"/>
</dbReference>
<dbReference type="InterPro" id="IPR001623">
    <property type="entry name" value="DnaJ_domain"/>
</dbReference>
<dbReference type="EMBL" id="CP030032">
    <property type="protein sequence ID" value="AWV88460.1"/>
    <property type="molecule type" value="Genomic_DNA"/>
</dbReference>
<evidence type="ECO:0000313" key="3">
    <source>
        <dbReference type="Proteomes" id="UP000249799"/>
    </source>
</evidence>
<dbReference type="SUPFAM" id="SSF46565">
    <property type="entry name" value="Chaperone J-domain"/>
    <property type="match status" value="1"/>
</dbReference>
<evidence type="ECO:0000313" key="2">
    <source>
        <dbReference type="EMBL" id="AWV88460.1"/>
    </source>
</evidence>
<organism evidence="2 3">
    <name type="scientific">Bradymonas sediminis</name>
    <dbReference type="NCBI Taxonomy" id="1548548"/>
    <lineage>
        <taxon>Bacteria</taxon>
        <taxon>Deltaproteobacteria</taxon>
        <taxon>Bradymonadales</taxon>
        <taxon>Bradymonadaceae</taxon>
        <taxon>Bradymonas</taxon>
    </lineage>
</organism>
<accession>A0A2Z4FHU4</accession>
<feature type="region of interest" description="Disordered" evidence="1">
    <location>
        <begin position="1"/>
        <end position="22"/>
    </location>
</feature>
<feature type="compositionally biased region" description="Polar residues" evidence="1">
    <location>
        <begin position="65"/>
        <end position="74"/>
    </location>
</feature>
<dbReference type="Pfam" id="PF00226">
    <property type="entry name" value="DnaJ"/>
    <property type="match status" value="1"/>
</dbReference>
<feature type="region of interest" description="Disordered" evidence="1">
    <location>
        <begin position="342"/>
        <end position="363"/>
    </location>
</feature>
<feature type="region of interest" description="Disordered" evidence="1">
    <location>
        <begin position="248"/>
        <end position="279"/>
    </location>
</feature>
<dbReference type="RefSeq" id="WP_111332228.1">
    <property type="nucleotide sequence ID" value="NZ_CP030032.1"/>
</dbReference>
<keyword evidence="3" id="KW-1185">Reference proteome</keyword>
<dbReference type="InterPro" id="IPR036869">
    <property type="entry name" value="J_dom_sf"/>
</dbReference>
<dbReference type="Gene3D" id="1.10.287.110">
    <property type="entry name" value="DnaJ domain"/>
    <property type="match status" value="1"/>
</dbReference>
<evidence type="ECO:0000256" key="1">
    <source>
        <dbReference type="SAM" id="MobiDB-lite"/>
    </source>
</evidence>
<protein>
    <submittedName>
        <fullName evidence="2">Uncharacterized protein</fullName>
    </submittedName>
</protein>
<gene>
    <name evidence="2" type="ORF">DN745_03495</name>
</gene>
<dbReference type="KEGG" id="bsed:DN745_03495"/>
<dbReference type="CDD" id="cd06257">
    <property type="entry name" value="DnaJ"/>
    <property type="match status" value="1"/>
</dbReference>
<feature type="region of interest" description="Disordered" evidence="1">
    <location>
        <begin position="52"/>
        <end position="74"/>
    </location>
</feature>
<sequence length="794" mass="87497">MTEKPDTPDSAQSPQDGASLRDRLRAYVRQQFGDLPTAELAAALSDCAEEFRDEATTASHPAGPSGSTLSTFSSVRSEAPRTTLSLSGAITPAQSTLNTKNPYIILRAANRDEVAVLLHQAIQVGAIVLNLDESVALNDLINIELTLVDAQFSIRTQGKVVHISPAGTAVEVSRIDREDRIALQGILGDHQEAVTRLRNARGGAGQADASSSESGRRGRGATVSSGRMTAALRQQTLHASLPNRGEAMEAGEAHDAEEESSVANSAPAQGAALDRSSRSAKGAALANSIFSRHKRPSSSVTLGALNRFDGPQDFTSRREVELIDPDMRVLTSTARRIGAALKPSDTQPLGSLPSLGDEGSPEELSTLFGPELPWIIPAGSPARVEELTGERVVDVMLQLSGSGFSGLVETVGSGIDRQIYFDGGLVVEIRRRPRFSHEELGPMLHMADHIDAQQLAMAAAYAEENQTIFERSLLELELLDQDSIRHAIAGRLTFLLRAICELDSGQIRVFDNQSMPAGYLPAPPLRVHVPVERIIYKRLFERLKKFDAVQRGAMVSEHLDAYPEVAPDGYERLERVVLSPEHTRLVERILGERRRLREVFTESSLSPSETAAVVHALHRMGVLRFDTSLHKTIVRERYRENVTVKYLSVHKASYFEVLNVHWSSYDEMIDKAYKELSDQFDPAAVPDSMEAEVVGRVREIHERVERAYQTLADHENRQAYRKRIMPAYKLSHAIPLFLKQSELAERRTEWAEAIDSLRRVLEIDPGNEKAGLHLARIQQMQASNISPDPTESNF</sequence>
<dbReference type="Proteomes" id="UP000249799">
    <property type="component" value="Chromosome"/>
</dbReference>
<name>A0A2Z4FHU4_9DELT</name>
<reference evidence="2 3" key="1">
    <citation type="submission" date="2018-06" db="EMBL/GenBank/DDBJ databases">
        <title>Lujinxingia sediminis gen. nov. sp. nov., a new facultative anaerobic member of the class Deltaproteobacteria, and proposal of Lujinxingaceae fam. nov.</title>
        <authorList>
            <person name="Guo L.-Y."/>
            <person name="Li C.-M."/>
            <person name="Wang S."/>
            <person name="Du Z.-J."/>
        </authorList>
    </citation>
    <scope>NUCLEOTIDE SEQUENCE [LARGE SCALE GENOMIC DNA]</scope>
    <source>
        <strain evidence="2 3">FA350</strain>
    </source>
</reference>